<evidence type="ECO:0000313" key="2">
    <source>
        <dbReference type="EMBL" id="HIU34287.1"/>
    </source>
</evidence>
<sequence>MKRSQIVFTNYPYHKFTLKYTLDSLKRLGAENIEFVACEPHFYFDDVQSNEAAVVKGMLRERGLNMVCLTAPCNEYPINLASRNPVTKKRSVDFIVKAIEYANYFEAPAVQFVAGEALLEEEKSDALQRAKDALFYLAGIAEGYGVKLLNSYHDSKLTNVLGSAAEVRALHEELGKDAFLGMTDTVYMQRLGETVEEVTAAFGKDLCLVHFADCKDSTMHLAPGEGTLDLESVLAALDAAGYAGWLSLNMRGSRDPYLYEEEPETCMGVGGRWLAERLENA</sequence>
<dbReference type="Gene3D" id="3.20.20.150">
    <property type="entry name" value="Divalent-metal-dependent TIM barrel enzymes"/>
    <property type="match status" value="1"/>
</dbReference>
<dbReference type="Pfam" id="PF01261">
    <property type="entry name" value="AP_endonuc_2"/>
    <property type="match status" value="1"/>
</dbReference>
<reference evidence="2" key="2">
    <citation type="journal article" date="2021" name="PeerJ">
        <title>Extensive microbial diversity within the chicken gut microbiome revealed by metagenomics and culture.</title>
        <authorList>
            <person name="Gilroy R."/>
            <person name="Ravi A."/>
            <person name="Getino M."/>
            <person name="Pursley I."/>
            <person name="Horton D.L."/>
            <person name="Alikhan N.F."/>
            <person name="Baker D."/>
            <person name="Gharbi K."/>
            <person name="Hall N."/>
            <person name="Watson M."/>
            <person name="Adriaenssens E.M."/>
            <person name="Foster-Nyarko E."/>
            <person name="Jarju S."/>
            <person name="Secka A."/>
            <person name="Antonio M."/>
            <person name="Oren A."/>
            <person name="Chaudhuri R.R."/>
            <person name="La Ragione R."/>
            <person name="Hildebrand F."/>
            <person name="Pallen M.J."/>
        </authorList>
    </citation>
    <scope>NUCLEOTIDE SEQUENCE</scope>
    <source>
        <strain evidence="2">ChiHcec3-11533</strain>
    </source>
</reference>
<gene>
    <name evidence="2" type="ORF">IAB02_06970</name>
</gene>
<evidence type="ECO:0000313" key="3">
    <source>
        <dbReference type="Proteomes" id="UP000824072"/>
    </source>
</evidence>
<dbReference type="Proteomes" id="UP000824072">
    <property type="component" value="Unassembled WGS sequence"/>
</dbReference>
<proteinExistence type="predicted"/>
<dbReference type="AlphaFoldDB" id="A0A9D1LD27"/>
<dbReference type="InterPro" id="IPR036237">
    <property type="entry name" value="Xyl_isomerase-like_sf"/>
</dbReference>
<dbReference type="EMBL" id="DVMU01000157">
    <property type="protein sequence ID" value="HIU34287.1"/>
    <property type="molecule type" value="Genomic_DNA"/>
</dbReference>
<dbReference type="InterPro" id="IPR050312">
    <property type="entry name" value="IolE/XylAMocC-like"/>
</dbReference>
<evidence type="ECO:0000259" key="1">
    <source>
        <dbReference type="Pfam" id="PF01261"/>
    </source>
</evidence>
<dbReference type="PANTHER" id="PTHR12110">
    <property type="entry name" value="HYDROXYPYRUVATE ISOMERASE"/>
    <property type="match status" value="1"/>
</dbReference>
<dbReference type="GO" id="GO:0016853">
    <property type="term" value="F:isomerase activity"/>
    <property type="evidence" value="ECO:0007669"/>
    <property type="project" value="UniProtKB-KW"/>
</dbReference>
<feature type="domain" description="Xylose isomerase-like TIM barrel" evidence="1">
    <location>
        <begin position="23"/>
        <end position="262"/>
    </location>
</feature>
<protein>
    <submittedName>
        <fullName evidence="2">Sugar phosphate isomerase/epimerase</fullName>
    </submittedName>
</protein>
<organism evidence="2 3">
    <name type="scientific">Candidatus Pullichristensenella excrementigallinarum</name>
    <dbReference type="NCBI Taxonomy" id="2840907"/>
    <lineage>
        <taxon>Bacteria</taxon>
        <taxon>Bacillati</taxon>
        <taxon>Bacillota</taxon>
        <taxon>Clostridia</taxon>
        <taxon>Candidatus Pullichristensenella</taxon>
    </lineage>
</organism>
<dbReference type="SUPFAM" id="SSF51658">
    <property type="entry name" value="Xylose isomerase-like"/>
    <property type="match status" value="1"/>
</dbReference>
<reference evidence="2" key="1">
    <citation type="submission" date="2020-10" db="EMBL/GenBank/DDBJ databases">
        <authorList>
            <person name="Gilroy R."/>
        </authorList>
    </citation>
    <scope>NUCLEOTIDE SEQUENCE</scope>
    <source>
        <strain evidence="2">ChiHcec3-11533</strain>
    </source>
</reference>
<accession>A0A9D1LD27</accession>
<keyword evidence="2" id="KW-0413">Isomerase</keyword>
<name>A0A9D1LD27_9FIRM</name>
<comment type="caution">
    <text evidence="2">The sequence shown here is derived from an EMBL/GenBank/DDBJ whole genome shotgun (WGS) entry which is preliminary data.</text>
</comment>
<dbReference type="InterPro" id="IPR013022">
    <property type="entry name" value="Xyl_isomerase-like_TIM-brl"/>
</dbReference>